<organism evidence="2 3">
    <name type="scientific">Enorma phocaeensis</name>
    <dbReference type="NCBI Taxonomy" id="1871019"/>
    <lineage>
        <taxon>Bacteria</taxon>
        <taxon>Bacillati</taxon>
        <taxon>Actinomycetota</taxon>
        <taxon>Coriobacteriia</taxon>
        <taxon>Coriobacteriales</taxon>
        <taxon>Coriobacteriaceae</taxon>
        <taxon>Enorma</taxon>
    </lineage>
</organism>
<dbReference type="EMBL" id="DYUZ01000008">
    <property type="protein sequence ID" value="HJG36622.1"/>
    <property type="molecule type" value="Genomic_DNA"/>
</dbReference>
<evidence type="ECO:0008006" key="4">
    <source>
        <dbReference type="Google" id="ProtNLM"/>
    </source>
</evidence>
<sequence>MGPVDIIILTFIGVAFVAVCVRIYRKGSCADCAEGVCTGRCSSRTRRACPAAKGVDAVARDLGEGVK</sequence>
<keyword evidence="1" id="KW-0472">Membrane</keyword>
<feature type="transmembrane region" description="Helical" evidence="1">
    <location>
        <begin position="6"/>
        <end position="24"/>
    </location>
</feature>
<keyword evidence="1" id="KW-0812">Transmembrane</keyword>
<protein>
    <recommendedName>
        <fullName evidence="4">FeoB-associated Cys-rich membrane protein</fullName>
    </recommendedName>
</protein>
<keyword evidence="1" id="KW-1133">Transmembrane helix</keyword>
<dbReference type="RefSeq" id="WP_273188886.1">
    <property type="nucleotide sequence ID" value="NZ_DYUZ01000008.1"/>
</dbReference>
<gene>
    <name evidence="2" type="ORF">K8V70_01990</name>
</gene>
<evidence type="ECO:0000313" key="2">
    <source>
        <dbReference type="EMBL" id="HJG36622.1"/>
    </source>
</evidence>
<reference evidence="2" key="1">
    <citation type="journal article" date="2021" name="PeerJ">
        <title>Extensive microbial diversity within the chicken gut microbiome revealed by metagenomics and culture.</title>
        <authorList>
            <person name="Gilroy R."/>
            <person name="Ravi A."/>
            <person name="Getino M."/>
            <person name="Pursley I."/>
            <person name="Horton D.L."/>
            <person name="Alikhan N.F."/>
            <person name="Baker D."/>
            <person name="Gharbi K."/>
            <person name="Hall N."/>
            <person name="Watson M."/>
            <person name="Adriaenssens E.M."/>
            <person name="Foster-Nyarko E."/>
            <person name="Jarju S."/>
            <person name="Secka A."/>
            <person name="Antonio M."/>
            <person name="Oren A."/>
            <person name="Chaudhuri R.R."/>
            <person name="La Ragione R."/>
            <person name="Hildebrand F."/>
            <person name="Pallen M.J."/>
        </authorList>
    </citation>
    <scope>NUCLEOTIDE SEQUENCE</scope>
    <source>
        <strain evidence="2">ChiHjej13B12-9602</strain>
    </source>
</reference>
<comment type="caution">
    <text evidence="2">The sequence shown here is derived from an EMBL/GenBank/DDBJ whole genome shotgun (WGS) entry which is preliminary data.</text>
</comment>
<name>A0A921IV70_9ACTN</name>
<dbReference type="Proteomes" id="UP000753256">
    <property type="component" value="Unassembled WGS sequence"/>
</dbReference>
<reference evidence="2" key="2">
    <citation type="submission" date="2021-09" db="EMBL/GenBank/DDBJ databases">
        <authorList>
            <person name="Gilroy R."/>
        </authorList>
    </citation>
    <scope>NUCLEOTIDE SEQUENCE</scope>
    <source>
        <strain evidence="2">ChiHjej13B12-9602</strain>
    </source>
</reference>
<proteinExistence type="predicted"/>
<evidence type="ECO:0000313" key="3">
    <source>
        <dbReference type="Proteomes" id="UP000753256"/>
    </source>
</evidence>
<evidence type="ECO:0000256" key="1">
    <source>
        <dbReference type="SAM" id="Phobius"/>
    </source>
</evidence>
<dbReference type="AlphaFoldDB" id="A0A921IV70"/>
<accession>A0A921IV70</accession>